<evidence type="ECO:0000256" key="5">
    <source>
        <dbReference type="ARBA" id="ARBA00022884"/>
    </source>
</evidence>
<dbReference type="OrthoDB" id="9809061at2"/>
<dbReference type="Pfam" id="PF02599">
    <property type="entry name" value="CsrA"/>
    <property type="match status" value="1"/>
</dbReference>
<reference evidence="8" key="1">
    <citation type="submission" date="2014-07" db="EMBL/GenBank/DDBJ databases">
        <authorList>
            <person name="Wibberg D."/>
        </authorList>
    </citation>
    <scope>NUCLEOTIDE SEQUENCE [LARGE SCALE GENOMIC DNA]</scope>
    <source>
        <strain evidence="8">DG5</strain>
    </source>
</reference>
<name>A0A078KM44_9FIRM</name>
<dbReference type="KEGG" id="ccel:CCDG5_0384"/>
<dbReference type="GO" id="GO:0048027">
    <property type="term" value="F:mRNA 5'-UTR binding"/>
    <property type="evidence" value="ECO:0007669"/>
    <property type="project" value="UniProtKB-UniRule"/>
</dbReference>
<keyword evidence="1 6" id="KW-0963">Cytoplasm</keyword>
<keyword evidence="5 6" id="KW-0694">RNA-binding</keyword>
<dbReference type="PANTHER" id="PTHR34984">
    <property type="entry name" value="CARBON STORAGE REGULATOR"/>
    <property type="match status" value="1"/>
</dbReference>
<gene>
    <name evidence="6" type="primary">csrA</name>
    <name evidence="7" type="ORF">CCDG5_0384</name>
</gene>
<dbReference type="GO" id="GO:1902208">
    <property type="term" value="P:regulation of bacterial-type flagellum assembly"/>
    <property type="evidence" value="ECO:0007669"/>
    <property type="project" value="UniProtKB-UniRule"/>
</dbReference>
<dbReference type="GO" id="GO:0005829">
    <property type="term" value="C:cytosol"/>
    <property type="evidence" value="ECO:0007669"/>
    <property type="project" value="TreeGrafter"/>
</dbReference>
<dbReference type="HOGENOM" id="CLU_164837_0_1_9"/>
<comment type="function">
    <text evidence="6">A translational regulator that binds mRNA to regulate translation initiation and/or mRNA stability. Usually binds in the 5'-UTR at or near the Shine-Dalgarno sequence preventing ribosome-binding, thus repressing translation. Its main target seems to be the major flagellin gene, while its function is anatagonized by FliW.</text>
</comment>
<evidence type="ECO:0000256" key="6">
    <source>
        <dbReference type="HAMAP-Rule" id="MF_00167"/>
    </source>
</evidence>
<evidence type="ECO:0000256" key="3">
    <source>
        <dbReference type="ARBA" id="ARBA00022795"/>
    </source>
</evidence>
<dbReference type="Proteomes" id="UP000032431">
    <property type="component" value="Chromosome I"/>
</dbReference>
<dbReference type="HAMAP" id="MF_00167">
    <property type="entry name" value="CsrA"/>
    <property type="match status" value="1"/>
</dbReference>
<accession>A0A078KM44</accession>
<keyword evidence="2 6" id="KW-0678">Repressor</keyword>
<dbReference type="NCBIfam" id="TIGR00202">
    <property type="entry name" value="csrA"/>
    <property type="match status" value="1"/>
</dbReference>
<keyword evidence="3 6" id="KW-1005">Bacterial flagellum biogenesis</keyword>
<dbReference type="AlphaFoldDB" id="A0A078KM44"/>
<evidence type="ECO:0000256" key="2">
    <source>
        <dbReference type="ARBA" id="ARBA00022491"/>
    </source>
</evidence>
<dbReference type="Gene3D" id="2.60.40.4380">
    <property type="entry name" value="Translational regulator CsrA"/>
    <property type="match status" value="1"/>
</dbReference>
<dbReference type="EMBL" id="LM995447">
    <property type="protein sequence ID" value="CDZ23523.1"/>
    <property type="molecule type" value="Genomic_DNA"/>
</dbReference>
<protein>
    <recommendedName>
        <fullName evidence="6">Translational regulator CsrA</fullName>
    </recommendedName>
</protein>
<proteinExistence type="inferred from homology"/>
<evidence type="ECO:0000313" key="8">
    <source>
        <dbReference type="Proteomes" id="UP000032431"/>
    </source>
</evidence>
<organism evidence="7 8">
    <name type="scientific">[Clostridium] cellulosi</name>
    <dbReference type="NCBI Taxonomy" id="29343"/>
    <lineage>
        <taxon>Bacteria</taxon>
        <taxon>Bacillati</taxon>
        <taxon>Bacillota</taxon>
        <taxon>Clostridia</taxon>
        <taxon>Eubacteriales</taxon>
        <taxon>Oscillospiraceae</taxon>
        <taxon>Oscillospiraceae incertae sedis</taxon>
    </lineage>
</organism>
<dbReference type="GO" id="GO:0006402">
    <property type="term" value="P:mRNA catabolic process"/>
    <property type="evidence" value="ECO:0007669"/>
    <property type="project" value="InterPro"/>
</dbReference>
<dbReference type="GO" id="GO:0044781">
    <property type="term" value="P:bacterial-type flagellum organization"/>
    <property type="evidence" value="ECO:0007669"/>
    <property type="project" value="UniProtKB-KW"/>
</dbReference>
<dbReference type="GO" id="GO:0006109">
    <property type="term" value="P:regulation of carbohydrate metabolic process"/>
    <property type="evidence" value="ECO:0007669"/>
    <property type="project" value="InterPro"/>
</dbReference>
<evidence type="ECO:0000313" key="7">
    <source>
        <dbReference type="EMBL" id="CDZ23523.1"/>
    </source>
</evidence>
<dbReference type="STRING" id="29343.CCDG5_0384"/>
<dbReference type="NCBIfam" id="NF002469">
    <property type="entry name" value="PRK01712.1"/>
    <property type="match status" value="1"/>
</dbReference>
<keyword evidence="8" id="KW-1185">Reference proteome</keyword>
<dbReference type="SUPFAM" id="SSF117130">
    <property type="entry name" value="CsrA-like"/>
    <property type="match status" value="1"/>
</dbReference>
<evidence type="ECO:0000256" key="4">
    <source>
        <dbReference type="ARBA" id="ARBA00022845"/>
    </source>
</evidence>
<keyword evidence="4 6" id="KW-0810">Translation regulation</keyword>
<comment type="subcellular location">
    <subcellularLocation>
        <location evidence="6">Cytoplasm</location>
    </subcellularLocation>
</comment>
<dbReference type="InterPro" id="IPR036107">
    <property type="entry name" value="CsrA_sf"/>
</dbReference>
<dbReference type="PANTHER" id="PTHR34984:SF1">
    <property type="entry name" value="CARBON STORAGE REGULATOR"/>
    <property type="match status" value="1"/>
</dbReference>
<sequence>MLVLTRHSGESLIIGDNIKITVIEVQGDKVKLGINAPKEIPVVRKELLEAAQSANEEAASPNVELKLLKGVLKEKNPEKS</sequence>
<evidence type="ECO:0000256" key="1">
    <source>
        <dbReference type="ARBA" id="ARBA00022490"/>
    </source>
</evidence>
<comment type="subunit">
    <text evidence="6">Homodimer; the beta-strands of each monomer intercalate to form a hydrophobic core, while the alpha-helices form wings that extend away from the core.</text>
</comment>
<dbReference type="PATRIC" id="fig|29343.3.peg.400"/>
<dbReference type="FunFam" id="2.60.40.4380:FF:000002">
    <property type="entry name" value="Translational regulator CsrA"/>
    <property type="match status" value="1"/>
</dbReference>
<dbReference type="GO" id="GO:0045947">
    <property type="term" value="P:negative regulation of translational initiation"/>
    <property type="evidence" value="ECO:0007669"/>
    <property type="project" value="UniProtKB-UniRule"/>
</dbReference>
<dbReference type="InterPro" id="IPR003751">
    <property type="entry name" value="CsrA"/>
</dbReference>
<comment type="similarity">
    <text evidence="6">Belongs to the CsrA/RsmA family.</text>
</comment>